<dbReference type="STRING" id="48256.CLHUN_13600"/>
<proteinExistence type="predicted"/>
<keyword evidence="1" id="KW-0472">Membrane</keyword>
<dbReference type="PIRSF" id="PIRSF019083">
    <property type="entry name" value="UCP019083_VanZ"/>
    <property type="match status" value="1"/>
</dbReference>
<accession>A0A1V4SMU5</accession>
<dbReference type="OrthoDB" id="291892at2"/>
<feature type="transmembrane region" description="Helical" evidence="1">
    <location>
        <begin position="125"/>
        <end position="145"/>
    </location>
</feature>
<evidence type="ECO:0000313" key="4">
    <source>
        <dbReference type="Proteomes" id="UP000191554"/>
    </source>
</evidence>
<dbReference type="Pfam" id="PF04892">
    <property type="entry name" value="VanZ"/>
    <property type="match status" value="1"/>
</dbReference>
<keyword evidence="1" id="KW-1133">Transmembrane helix</keyword>
<dbReference type="InterPro" id="IPR016747">
    <property type="entry name" value="Phosphotransbutyrylase"/>
</dbReference>
<evidence type="ECO:0000313" key="3">
    <source>
        <dbReference type="EMBL" id="OPX44806.1"/>
    </source>
</evidence>
<keyword evidence="4" id="KW-1185">Reference proteome</keyword>
<reference evidence="3 4" key="1">
    <citation type="submission" date="2017-03" db="EMBL/GenBank/DDBJ databases">
        <title>Genome sequence of Clostridium hungatei DSM 14427.</title>
        <authorList>
            <person name="Poehlein A."/>
            <person name="Daniel R."/>
        </authorList>
    </citation>
    <scope>NUCLEOTIDE SEQUENCE [LARGE SCALE GENOMIC DNA]</scope>
    <source>
        <strain evidence="3 4">DSM 14427</strain>
    </source>
</reference>
<sequence>MNNRIKAAIAWASVFIWMFLIFRLSSQGASESNGLSLGITDWIYSFFAGSASFDMEAVNHFVRKGAHFSAYLILALLTSNALRKTGFPGWRNFVMAFAICAMYAVSDEIHQLFIPGRSGQPLDVLIDSSGAAAGLGIYAAIRWLAGKKQTKNRPSN</sequence>
<name>A0A1V4SMU5_RUMHU</name>
<dbReference type="RefSeq" id="WP_080063902.1">
    <property type="nucleotide sequence ID" value="NZ_MZGX01000007.1"/>
</dbReference>
<dbReference type="NCBIfam" id="NF037970">
    <property type="entry name" value="vanZ_1"/>
    <property type="match status" value="1"/>
</dbReference>
<evidence type="ECO:0000259" key="2">
    <source>
        <dbReference type="Pfam" id="PF04892"/>
    </source>
</evidence>
<keyword evidence="1" id="KW-0812">Transmembrane</keyword>
<gene>
    <name evidence="3" type="ORF">CLHUN_13600</name>
</gene>
<protein>
    <submittedName>
        <fullName evidence="3">VanZ like family protein</fullName>
    </submittedName>
</protein>
<dbReference type="EMBL" id="MZGX01000007">
    <property type="protein sequence ID" value="OPX44806.1"/>
    <property type="molecule type" value="Genomic_DNA"/>
</dbReference>
<evidence type="ECO:0000256" key="1">
    <source>
        <dbReference type="SAM" id="Phobius"/>
    </source>
</evidence>
<feature type="domain" description="VanZ-like" evidence="2">
    <location>
        <begin position="12"/>
        <end position="141"/>
    </location>
</feature>
<dbReference type="AlphaFoldDB" id="A0A1V4SMU5"/>
<feature type="transmembrane region" description="Helical" evidence="1">
    <location>
        <begin position="7"/>
        <end position="25"/>
    </location>
</feature>
<dbReference type="InterPro" id="IPR006976">
    <property type="entry name" value="VanZ-like"/>
</dbReference>
<organism evidence="3 4">
    <name type="scientific">Ruminiclostridium hungatei</name>
    <name type="common">Clostridium hungatei</name>
    <dbReference type="NCBI Taxonomy" id="48256"/>
    <lineage>
        <taxon>Bacteria</taxon>
        <taxon>Bacillati</taxon>
        <taxon>Bacillota</taxon>
        <taxon>Clostridia</taxon>
        <taxon>Eubacteriales</taxon>
        <taxon>Oscillospiraceae</taxon>
        <taxon>Ruminiclostridium</taxon>
    </lineage>
</organism>
<feature type="transmembrane region" description="Helical" evidence="1">
    <location>
        <begin position="89"/>
        <end position="105"/>
    </location>
</feature>
<dbReference type="Proteomes" id="UP000191554">
    <property type="component" value="Unassembled WGS sequence"/>
</dbReference>
<comment type="caution">
    <text evidence="3">The sequence shown here is derived from an EMBL/GenBank/DDBJ whole genome shotgun (WGS) entry which is preliminary data.</text>
</comment>